<comment type="caution">
    <text evidence="2">The sequence shown here is derived from an EMBL/GenBank/DDBJ whole genome shotgun (WGS) entry which is preliminary data.</text>
</comment>
<dbReference type="AlphaFoldDB" id="A0A8E0RWC3"/>
<dbReference type="OrthoDB" id="6285368at2759"/>
<evidence type="ECO:0000313" key="2">
    <source>
        <dbReference type="EMBL" id="KAA0189766.1"/>
    </source>
</evidence>
<proteinExistence type="predicted"/>
<feature type="region of interest" description="Disordered" evidence="1">
    <location>
        <begin position="63"/>
        <end position="92"/>
    </location>
</feature>
<dbReference type="Proteomes" id="UP000728185">
    <property type="component" value="Unassembled WGS sequence"/>
</dbReference>
<gene>
    <name evidence="2" type="ORF">FBUS_10941</name>
</gene>
<dbReference type="EMBL" id="LUCM01007541">
    <property type="protein sequence ID" value="KAA0189766.1"/>
    <property type="molecule type" value="Genomic_DNA"/>
</dbReference>
<accession>A0A8E0RWC3</accession>
<organism evidence="2 3">
    <name type="scientific">Fasciolopsis buskii</name>
    <dbReference type="NCBI Taxonomy" id="27845"/>
    <lineage>
        <taxon>Eukaryota</taxon>
        <taxon>Metazoa</taxon>
        <taxon>Spiralia</taxon>
        <taxon>Lophotrochozoa</taxon>
        <taxon>Platyhelminthes</taxon>
        <taxon>Trematoda</taxon>
        <taxon>Digenea</taxon>
        <taxon>Plagiorchiida</taxon>
        <taxon>Echinostomata</taxon>
        <taxon>Echinostomatoidea</taxon>
        <taxon>Fasciolidae</taxon>
        <taxon>Fasciolopsis</taxon>
    </lineage>
</organism>
<protein>
    <submittedName>
        <fullName evidence="2">Uncharacterized protein</fullName>
    </submittedName>
</protein>
<name>A0A8E0RWC3_9TREM</name>
<evidence type="ECO:0000256" key="1">
    <source>
        <dbReference type="SAM" id="MobiDB-lite"/>
    </source>
</evidence>
<reference evidence="2" key="1">
    <citation type="submission" date="2019-05" db="EMBL/GenBank/DDBJ databases">
        <title>Annotation for the trematode Fasciolopsis buski.</title>
        <authorList>
            <person name="Choi Y.-J."/>
        </authorList>
    </citation>
    <scope>NUCLEOTIDE SEQUENCE</scope>
    <source>
        <strain evidence="2">HT</strain>
        <tissue evidence="2">Whole worm</tissue>
    </source>
</reference>
<keyword evidence="3" id="KW-1185">Reference proteome</keyword>
<sequence length="138" mass="15795">MPVIIFACLLSQNELNLVKSEDLSEQIRAIKRAWEEMEPGRAERAGLSRLRYLEQQVSKSESRCQVTTAENETIERSRPSTRSSTVRGKPNNGKIIMHLSTCLSFRSGRYGFAWSPEYPNLSEYELVRRSRIRTDGVG</sequence>
<evidence type="ECO:0000313" key="3">
    <source>
        <dbReference type="Proteomes" id="UP000728185"/>
    </source>
</evidence>